<organism evidence="1 2">
    <name type="scientific">Pontiella sulfatireligans</name>
    <dbReference type="NCBI Taxonomy" id="2750658"/>
    <lineage>
        <taxon>Bacteria</taxon>
        <taxon>Pseudomonadati</taxon>
        <taxon>Kiritimatiellota</taxon>
        <taxon>Kiritimatiellia</taxon>
        <taxon>Kiritimatiellales</taxon>
        <taxon>Pontiellaceae</taxon>
        <taxon>Pontiella</taxon>
    </lineage>
</organism>
<protein>
    <submittedName>
        <fullName evidence="1">Uncharacterized protein</fullName>
    </submittedName>
</protein>
<evidence type="ECO:0000313" key="1">
    <source>
        <dbReference type="EMBL" id="VGO21715.1"/>
    </source>
</evidence>
<accession>A0A6C2UN69</accession>
<name>A0A6C2UN69_9BACT</name>
<reference evidence="1 2" key="1">
    <citation type="submission" date="2019-04" db="EMBL/GenBank/DDBJ databases">
        <authorList>
            <person name="Van Vliet M D."/>
        </authorList>
    </citation>
    <scope>NUCLEOTIDE SEQUENCE [LARGE SCALE GENOMIC DNA]</scope>
    <source>
        <strain evidence="1 2">F21</strain>
    </source>
</reference>
<evidence type="ECO:0000313" key="2">
    <source>
        <dbReference type="Proteomes" id="UP000346198"/>
    </source>
</evidence>
<dbReference type="EMBL" id="CAAHFH010000002">
    <property type="protein sequence ID" value="VGO21715.1"/>
    <property type="molecule type" value="Genomic_DNA"/>
</dbReference>
<gene>
    <name evidence="1" type="ORF">SCARR_03789</name>
</gene>
<sequence>METPEVHIMDKIEWQIFGTLTFKKERMPHHHRLKMWYAEVRTLAKWQHVYFPELLWALRFEHGELTGRPHFHCLIGGLPKAAVSGATKIRRAGGSWDVVNRTCHAMYAKWARMGLKESDPKDRISQFSLYDSRLNGGAYILKCLGVDESRLSKDIYETAKFNWEADELTLSESVTRVVSAYLASQSNGKLKRMHDREQRDV</sequence>
<proteinExistence type="predicted"/>
<dbReference type="Proteomes" id="UP000346198">
    <property type="component" value="Unassembled WGS sequence"/>
</dbReference>
<dbReference type="AlphaFoldDB" id="A0A6C2UN69"/>
<keyword evidence="2" id="KW-1185">Reference proteome</keyword>